<dbReference type="AlphaFoldDB" id="A0A068RA99"/>
<sequence precursor="true">MKTLTTQRRLHGILAVAMLALMGTWQTTALAASCTQSSTCITIDGKGSGAMSAEEARQSKEQWNETQTLRHKVNTRVEKEFDKANRAVDDEDRCNDSANVYTYWEPETRKCLDRQTGHRINP</sequence>
<gene>
    <name evidence="3" type="ORF">SCTVLC_0846</name>
</gene>
<feature type="chain" id="PRO_5008980872" description="UPF0482 protein SCTVLC_0846" evidence="2">
    <location>
        <begin position="32"/>
        <end position="122"/>
    </location>
</feature>
<dbReference type="RefSeq" id="WP_061770124.1">
    <property type="nucleotide sequence ID" value="NZ_FR904232.1"/>
</dbReference>
<accession>A0A068RA99</accession>
<dbReference type="EMBL" id="FR904232">
    <property type="protein sequence ID" value="CDG47594.1"/>
    <property type="molecule type" value="Genomic_DNA"/>
</dbReference>
<evidence type="ECO:0000256" key="1">
    <source>
        <dbReference type="ARBA" id="ARBA00022729"/>
    </source>
</evidence>
<dbReference type="NCBIfam" id="NF010180">
    <property type="entry name" value="PRK13659.1"/>
    <property type="match status" value="1"/>
</dbReference>
<protein>
    <recommendedName>
        <fullName evidence="2">UPF0482 protein SCTVLC_0846</fullName>
    </recommendedName>
</protein>
<keyword evidence="1 2" id="KW-0732">Signal</keyword>
<evidence type="ECO:0000256" key="2">
    <source>
        <dbReference type="HAMAP-Rule" id="MF_01581"/>
    </source>
</evidence>
<reference evidence="3" key="1">
    <citation type="submission" date="2013-06" db="EMBL/GenBank/DDBJ databases">
        <authorList>
            <person name="Mazano-Marin A."/>
        </authorList>
    </citation>
    <scope>NUCLEOTIDE SEQUENCE</scope>
    <source>
        <strain evidence="3">SCt-VLC</strain>
    </source>
</reference>
<dbReference type="OrthoDB" id="6455281at2"/>
<reference evidence="3" key="2">
    <citation type="journal article" date="2014" name="Genome Biol. Evol.">
        <title>Settling down: the genome of Serratia symbiotica from the aphid Cinara tujafilina zooms in on the process of accommodation to a cooperative intracellular life.</title>
        <authorList>
            <person name="Manzano-Marin A."/>
            <person name="Latorre A."/>
        </authorList>
    </citation>
    <scope>NUCLEOTIDE SEQUENCE</scope>
    <source>
        <strain evidence="3">SCt-VLC</strain>
    </source>
</reference>
<name>A0A068RA99_9GAMM</name>
<comment type="similarity">
    <text evidence="2">Belongs to the UPF0482 family.</text>
</comment>
<dbReference type="PROSITE" id="PS51257">
    <property type="entry name" value="PROKAR_LIPOPROTEIN"/>
    <property type="match status" value="1"/>
</dbReference>
<feature type="signal peptide" evidence="2">
    <location>
        <begin position="1"/>
        <end position="31"/>
    </location>
</feature>
<dbReference type="InterPro" id="IPR009700">
    <property type="entry name" value="DUF1283"/>
</dbReference>
<dbReference type="HAMAP" id="MF_01581">
    <property type="entry name" value="UPF0482"/>
    <property type="match status" value="1"/>
</dbReference>
<proteinExistence type="inferred from homology"/>
<dbReference type="Pfam" id="PF06932">
    <property type="entry name" value="DUF1283"/>
    <property type="match status" value="1"/>
</dbReference>
<organism evidence="3">
    <name type="scientific">Serratia symbiotica SCt-VLC</name>
    <dbReference type="NCBI Taxonomy" id="1347341"/>
    <lineage>
        <taxon>Bacteria</taxon>
        <taxon>Pseudomonadati</taxon>
        <taxon>Pseudomonadota</taxon>
        <taxon>Gammaproteobacteria</taxon>
        <taxon>Enterobacterales</taxon>
        <taxon>Yersiniaceae</taxon>
        <taxon>Serratia</taxon>
        <taxon>Serratia symbiotica</taxon>
    </lineage>
</organism>
<evidence type="ECO:0000313" key="3">
    <source>
        <dbReference type="EMBL" id="CDG47594.1"/>
    </source>
</evidence>